<feature type="coiled-coil region" evidence="1">
    <location>
        <begin position="308"/>
        <end position="382"/>
    </location>
</feature>
<keyword evidence="3" id="KW-1185">Reference proteome</keyword>
<proteinExistence type="predicted"/>
<evidence type="ECO:0000313" key="3">
    <source>
        <dbReference type="Proteomes" id="UP000295711"/>
    </source>
</evidence>
<dbReference type="OrthoDB" id="9815057at2"/>
<dbReference type="RefSeq" id="WP_132091260.1">
    <property type="nucleotide sequence ID" value="NZ_JANKAQ010000008.1"/>
</dbReference>
<protein>
    <submittedName>
        <fullName evidence="2">Chromosome segregation ATPase</fullName>
    </submittedName>
</protein>
<name>A0A4V2SDQ1_9FIRM</name>
<gene>
    <name evidence="2" type="ORF">EV212_10653</name>
</gene>
<evidence type="ECO:0000256" key="1">
    <source>
        <dbReference type="SAM" id="Coils"/>
    </source>
</evidence>
<dbReference type="EMBL" id="SLXA01000006">
    <property type="protein sequence ID" value="TCO84626.1"/>
    <property type="molecule type" value="Genomic_DNA"/>
</dbReference>
<feature type="coiled-coil region" evidence="1">
    <location>
        <begin position="736"/>
        <end position="906"/>
    </location>
</feature>
<organism evidence="2 3">
    <name type="scientific">Frisingicoccus caecimuris</name>
    <dbReference type="NCBI Taxonomy" id="1796636"/>
    <lineage>
        <taxon>Bacteria</taxon>
        <taxon>Bacillati</taxon>
        <taxon>Bacillota</taxon>
        <taxon>Clostridia</taxon>
        <taxon>Lachnospirales</taxon>
        <taxon>Lachnospiraceae</taxon>
        <taxon>Frisingicoccus</taxon>
    </lineage>
</organism>
<reference evidence="2 3" key="1">
    <citation type="submission" date="2019-03" db="EMBL/GenBank/DDBJ databases">
        <title>Genomic Encyclopedia of Type Strains, Phase IV (KMG-IV): sequencing the most valuable type-strain genomes for metagenomic binning, comparative biology and taxonomic classification.</title>
        <authorList>
            <person name="Goeker M."/>
        </authorList>
    </citation>
    <scope>NUCLEOTIDE SEQUENCE [LARGE SCALE GENOMIC DNA]</scope>
    <source>
        <strain evidence="2 3">DSM 28559</strain>
    </source>
</reference>
<dbReference type="Proteomes" id="UP000295711">
    <property type="component" value="Unassembled WGS sequence"/>
</dbReference>
<keyword evidence="1" id="KW-0175">Coiled coil</keyword>
<evidence type="ECO:0000313" key="2">
    <source>
        <dbReference type="EMBL" id="TCO84626.1"/>
    </source>
</evidence>
<comment type="caution">
    <text evidence="2">The sequence shown here is derived from an EMBL/GenBank/DDBJ whole genome shotgun (WGS) entry which is preliminary data.</text>
</comment>
<feature type="coiled-coil region" evidence="1">
    <location>
        <begin position="1056"/>
        <end position="1149"/>
    </location>
</feature>
<sequence>MPHINRIRVNNVKYNFGTQFYDDFILRFDGRNALYDLANGGGKSVLMLLLFQNLIPNCTLDDKQPIEKLFRTEQGSKTIHSLIEWKLDDRFIHDGYKYMLTGFCARKAREELRETASIEYFNYVLFYRGYNDNDLVNLPLSDGKERVTYTGLKSYLKELGRRDMGIEVHIFERKGEYQRFISSYGLYESHWEILRGINKTEGHVRTYFENRYKTTRRVVEDLLIEEVIQRAFQQNGKTDGDMADTLIQIKDKLAELASRKEEMGYYDRQAEILEGFSSRVELLKKVYAEKEALDTDMIRAYHTVTGINRKKEKELAVCQKEKEHAEKHIREISRKLDTLKIQESQEHLKWLEADTEKYAAGLEQMKQTLSKKEQALALAESVKDYADYLQVKKKWETLKIFLSQDKNDSEGLLEELQRLARIRFALNQEERQLLNKKVWSVEKAAGETAGLLAEAQEKERQMFSEGAVLQSQMKEISGFENEGNRQYRLLCKKVPVLFMENIGRTLREKKQQRGANELKYRELMNLQTMQETEIQRLTLEQEDHLRRRKYLEAEKADVKVFMDSYAREKEKRDKLVRIYRADDGESLMELIDRQIRKVILDGELKRREIERLKKQLDNFRQGSPAVPSAAVETVIEYIRRCHGLKCIFGGDYLKNIDDYDRKILLERIPFLPEAVILESGLSKIKEDRVLLEMDLGDGLVPVISLAQVMRQEEVVTGEEILFLSQNPEWYKDAALRQEAGERLEKILEENRNTLERLKDRERTMDADRKYMAGFELNYRQHYAKRAERQRKIEEELAVLEEKTGQNEAALKACETSRDEAVESLKKVNEENQALDEDIDVLEQMKAIDERLTTLQEKKRQLETAIQENENQQKQAGDKLQWARETGEALAAQKRTLREALEQMENQWHSLYETYYVPGETGENNLTGEALDVRFKALKESYEKEHSDLEDKKQLLESYQQMMDTTMRMIQKRGVETTLLETMAKERRLIPLDAAAFETMEQELSSLKAEIERQADTLFQFREDKNKLFGSVAHGVSTIEEKYGAFQRVEMPYVDYAAFMEQQRQALTEMKEKYQKTEDSIQNAYRDLRAYDDIKRDLERTIRNENLRFNRTKETYGMDVDIRRKHREINEKYQRLRTEIQRKREGFERDKEKTVESLNLLSASELSEAIRTETGIPTTASEAGELMGQLAETAQIVRLEKERIEKTIRDMVQIKEKFERQCLQRCVSIKAELERFPVYSRIVLDGKQIPTVMLQIPYVKEEMYAQRMSEYIDDIVARTDAYSTQEERVAYIRQQLSWKRLFSVIVTDMNSIRLKLYKRERVKEQSRYLKYEEAVGSTGQSQGIYIQFLIGVINYISMVYSGGGDGSDLKKVIFIDNPFGAAKDIYIWQPIFELLRKNHVQLIVPTRGATPAITGKFDINYILGQKMIDKMQQTVVVDYSSNVDVASMEYEKLEFEQEVFDFI</sequence>
<accession>A0A4V2SDQ1</accession>